<protein>
    <recommendedName>
        <fullName evidence="2">DM13 domain-containing protein</fullName>
    </recommendedName>
</protein>
<dbReference type="AlphaFoldDB" id="A0A841BNQ0"/>
<feature type="transmembrane region" description="Helical" evidence="1">
    <location>
        <begin position="9"/>
        <end position="29"/>
    </location>
</feature>
<evidence type="ECO:0000259" key="2">
    <source>
        <dbReference type="PROSITE" id="PS51549"/>
    </source>
</evidence>
<sequence>MRRALRKPLTWVIIGLLAVVAGAGLYWFAPWRLLTSTTVTEAVPVVTVPSSAPATPDPVAPSPSPVNVLLATGSFVTHEHETTGKAQLVRLADGSVRVVLLGLRTSDGPDLRVWLTDQRVTKSWYVFDDGRHVELGKLKGNRGDQVYAVPAGVDLTGLRSVTIWCKRFSVSFGAAELA</sequence>
<keyword evidence="1" id="KW-0812">Transmembrane</keyword>
<gene>
    <name evidence="3" type="ORF">F4553_002684</name>
</gene>
<name>A0A841BNQ0_9ACTN</name>
<reference evidence="3 4" key="1">
    <citation type="submission" date="2020-08" db="EMBL/GenBank/DDBJ databases">
        <title>Sequencing the genomes of 1000 actinobacteria strains.</title>
        <authorList>
            <person name="Klenk H.-P."/>
        </authorList>
    </citation>
    <scope>NUCLEOTIDE SEQUENCE [LARGE SCALE GENOMIC DNA]</scope>
    <source>
        <strain evidence="3 4">DSM 45362</strain>
    </source>
</reference>
<evidence type="ECO:0000313" key="4">
    <source>
        <dbReference type="Proteomes" id="UP000587527"/>
    </source>
</evidence>
<proteinExistence type="predicted"/>
<accession>A0A841BNQ0</accession>
<dbReference type="EMBL" id="JACHMN010000002">
    <property type="protein sequence ID" value="MBB5869305.1"/>
    <property type="molecule type" value="Genomic_DNA"/>
</dbReference>
<evidence type="ECO:0000313" key="3">
    <source>
        <dbReference type="EMBL" id="MBB5869305.1"/>
    </source>
</evidence>
<comment type="caution">
    <text evidence="3">The sequence shown here is derived from an EMBL/GenBank/DDBJ whole genome shotgun (WGS) entry which is preliminary data.</text>
</comment>
<feature type="domain" description="DM13" evidence="2">
    <location>
        <begin position="73"/>
        <end position="178"/>
    </location>
</feature>
<keyword evidence="4" id="KW-1185">Reference proteome</keyword>
<evidence type="ECO:0000256" key="1">
    <source>
        <dbReference type="SAM" id="Phobius"/>
    </source>
</evidence>
<dbReference type="Proteomes" id="UP000587527">
    <property type="component" value="Unassembled WGS sequence"/>
</dbReference>
<dbReference type="PROSITE" id="PS51549">
    <property type="entry name" value="DM13"/>
    <property type="match status" value="1"/>
</dbReference>
<keyword evidence="1" id="KW-1133">Transmembrane helix</keyword>
<dbReference type="RefSeq" id="WP_184835847.1">
    <property type="nucleotide sequence ID" value="NZ_JACHMN010000002.1"/>
</dbReference>
<keyword evidence="1" id="KW-0472">Membrane</keyword>
<organism evidence="3 4">
    <name type="scientific">Allocatelliglobosispora scoriae</name>
    <dbReference type="NCBI Taxonomy" id="643052"/>
    <lineage>
        <taxon>Bacteria</taxon>
        <taxon>Bacillati</taxon>
        <taxon>Actinomycetota</taxon>
        <taxon>Actinomycetes</taxon>
        <taxon>Micromonosporales</taxon>
        <taxon>Micromonosporaceae</taxon>
        <taxon>Allocatelliglobosispora</taxon>
    </lineage>
</organism>
<dbReference type="InterPro" id="IPR019545">
    <property type="entry name" value="DM13_domain"/>
</dbReference>
<dbReference type="Pfam" id="PF10517">
    <property type="entry name" value="DM13"/>
    <property type="match status" value="1"/>
</dbReference>